<evidence type="ECO:0000256" key="3">
    <source>
        <dbReference type="ARBA" id="ARBA00012438"/>
    </source>
</evidence>
<dbReference type="GO" id="GO:0006355">
    <property type="term" value="P:regulation of DNA-templated transcription"/>
    <property type="evidence" value="ECO:0007669"/>
    <property type="project" value="InterPro"/>
</dbReference>
<evidence type="ECO:0000256" key="9">
    <source>
        <dbReference type="ARBA" id="ARBA00022777"/>
    </source>
</evidence>
<dbReference type="InterPro" id="IPR036890">
    <property type="entry name" value="HATPase_C_sf"/>
</dbReference>
<evidence type="ECO:0000256" key="12">
    <source>
        <dbReference type="ARBA" id="ARBA00023012"/>
    </source>
</evidence>
<accession>A0A1A9EZS3</accession>
<dbReference type="GO" id="GO:0005524">
    <property type="term" value="F:ATP binding"/>
    <property type="evidence" value="ECO:0007669"/>
    <property type="project" value="UniProtKB-KW"/>
</dbReference>
<dbReference type="InterPro" id="IPR003594">
    <property type="entry name" value="HATPase_dom"/>
</dbReference>
<dbReference type="Pfam" id="PF00512">
    <property type="entry name" value="HisKA"/>
    <property type="match status" value="1"/>
</dbReference>
<evidence type="ECO:0000313" key="18">
    <source>
        <dbReference type="EMBL" id="ANG63138.1"/>
    </source>
</evidence>
<keyword evidence="10" id="KW-0067">ATP-binding</keyword>
<dbReference type="EC" id="2.7.13.3" evidence="3"/>
<proteinExistence type="predicted"/>
<dbReference type="KEGG" id="mars:A8C75_12085"/>
<evidence type="ECO:0000256" key="6">
    <source>
        <dbReference type="ARBA" id="ARBA00022679"/>
    </source>
</evidence>
<dbReference type="RefSeq" id="WP_067382561.1">
    <property type="nucleotide sequence ID" value="NZ_CP015839.1"/>
</dbReference>
<keyword evidence="8" id="KW-0547">Nucleotide-binding</keyword>
<evidence type="ECO:0000256" key="14">
    <source>
        <dbReference type="SAM" id="Coils"/>
    </source>
</evidence>
<comment type="subcellular location">
    <subcellularLocation>
        <location evidence="2">Cell membrane</location>
        <topology evidence="2">Multi-pass membrane protein</topology>
    </subcellularLocation>
</comment>
<dbReference type="InterPro" id="IPR003661">
    <property type="entry name" value="HisK_dim/P_dom"/>
</dbReference>
<keyword evidence="7 15" id="KW-0812">Transmembrane</keyword>
<organism evidence="18 19">
    <name type="scientific">Marinobacterium aestuarii</name>
    <dbReference type="NCBI Taxonomy" id="1821621"/>
    <lineage>
        <taxon>Bacteria</taxon>
        <taxon>Pseudomonadati</taxon>
        <taxon>Pseudomonadota</taxon>
        <taxon>Gammaproteobacteria</taxon>
        <taxon>Oceanospirillales</taxon>
        <taxon>Oceanospirillaceae</taxon>
        <taxon>Marinobacterium</taxon>
    </lineage>
</organism>
<dbReference type="OrthoDB" id="1931120at2"/>
<feature type="domain" description="Histidine kinase" evidence="16">
    <location>
        <begin position="485"/>
        <end position="677"/>
    </location>
</feature>
<evidence type="ECO:0000259" key="16">
    <source>
        <dbReference type="PROSITE" id="PS50109"/>
    </source>
</evidence>
<dbReference type="PROSITE" id="PS50109">
    <property type="entry name" value="HIS_KIN"/>
    <property type="match status" value="1"/>
</dbReference>
<name>A0A1A9EZS3_9GAMM</name>
<dbReference type="InterPro" id="IPR033479">
    <property type="entry name" value="dCache_1"/>
</dbReference>
<evidence type="ECO:0000256" key="8">
    <source>
        <dbReference type="ARBA" id="ARBA00022741"/>
    </source>
</evidence>
<dbReference type="NCBIfam" id="TIGR00229">
    <property type="entry name" value="sensory_box"/>
    <property type="match status" value="1"/>
</dbReference>
<keyword evidence="5" id="KW-0597">Phosphoprotein</keyword>
<dbReference type="STRING" id="1821621.A8C75_12085"/>
<keyword evidence="4" id="KW-1003">Cell membrane</keyword>
<keyword evidence="19" id="KW-1185">Reference proteome</keyword>
<reference evidence="19" key="1">
    <citation type="submission" date="2016-05" db="EMBL/GenBank/DDBJ databases">
        <authorList>
            <person name="Baek K."/>
            <person name="Yang S.-J."/>
        </authorList>
    </citation>
    <scope>NUCLEOTIDE SEQUENCE [LARGE SCALE GENOMIC DNA]</scope>
    <source>
        <strain evidence="19">ST58-10</strain>
    </source>
</reference>
<dbReference type="PROSITE" id="PS50112">
    <property type="entry name" value="PAS"/>
    <property type="match status" value="1"/>
</dbReference>
<dbReference type="Pfam" id="PF02518">
    <property type="entry name" value="HATPase_c"/>
    <property type="match status" value="1"/>
</dbReference>
<evidence type="ECO:0000256" key="1">
    <source>
        <dbReference type="ARBA" id="ARBA00000085"/>
    </source>
</evidence>
<dbReference type="InterPro" id="IPR005467">
    <property type="entry name" value="His_kinase_dom"/>
</dbReference>
<dbReference type="InterPro" id="IPR036097">
    <property type="entry name" value="HisK_dim/P_sf"/>
</dbReference>
<dbReference type="InterPro" id="IPR035965">
    <property type="entry name" value="PAS-like_dom_sf"/>
</dbReference>
<evidence type="ECO:0000256" key="11">
    <source>
        <dbReference type="ARBA" id="ARBA00022989"/>
    </source>
</evidence>
<dbReference type="PANTHER" id="PTHR43065">
    <property type="entry name" value="SENSOR HISTIDINE KINASE"/>
    <property type="match status" value="1"/>
</dbReference>
<keyword evidence="13 15" id="KW-0472">Membrane</keyword>
<evidence type="ECO:0000256" key="15">
    <source>
        <dbReference type="SAM" id="Phobius"/>
    </source>
</evidence>
<gene>
    <name evidence="18" type="ORF">A8C75_12085</name>
</gene>
<dbReference type="SUPFAM" id="SSF47384">
    <property type="entry name" value="Homodimeric domain of signal transducing histidine kinase"/>
    <property type="match status" value="1"/>
</dbReference>
<sequence length="738" mass="82083">MQLTLSARSKRRLVFWLAGLTLTAALVTLAADRARDWTLQALQRGGSEVLLSRIGEIRSWLDSYDYLPFLLTQNRDVRALLLYPNQEMGVRVSRYLEQTSLVAGSTALFILDGSGRAVAYSRWRDQQDFYLRSHRSRDYFTDAREGNQGRRFRIDSDQQQPAFYLSAPIYDEQRFIGASVVRLSLELLQARLGATVPWMLSSSEGIVFASSENDWLHRAFGELSGDARLSHLDNGTAVQLWPSGSGAESMAQSVRLDDLGWTLTVLQDTAVAQRNMRSAMLVTLGGCIAFGLLLLFLRERRLKQRSQQQAQQTLASSEQQQRDIIDTAQVGLITVDEQGRMLFLNGMALKQFGLSASLALAQPLRRLLAPAAEFGVLERALGRLGKRGFASLIGQEAVGVRGDGSEFPLLFSIRSMQGARKVEEGAQYLVTVIDISRRKRLEQALQEANETLEAKVVDRTLELQNMQQELLQAEKLAALGRMASAVVHELNQPLTAMRTYVAICRKMLQQPQMLDESLVEVDGLVDRMAVITSQLKTFAYRKPERMEAVSLLSAIEQALALFRGRFAEEQVQVDFSPDIPDDRVAGDSARLEQVLVNLIKNGCDAMLDSPEPRQLSLRLSAEDGWLELQVADRGTGIADEALGKLFEPFFTTKHIGSGLGLGLSIVRSIVRDLGGRLAPRIRPRAAPALPCVCRSIGTGTRFKGRGERGKGEEQVQGARFKVQGARERRARCRCWRAA</sequence>
<evidence type="ECO:0000256" key="10">
    <source>
        <dbReference type="ARBA" id="ARBA00022840"/>
    </source>
</evidence>
<keyword evidence="6" id="KW-0808">Transferase</keyword>
<keyword evidence="11 15" id="KW-1133">Transmembrane helix</keyword>
<dbReference type="SUPFAM" id="SSF103190">
    <property type="entry name" value="Sensory domain-like"/>
    <property type="match status" value="1"/>
</dbReference>
<keyword evidence="12" id="KW-0902">Two-component regulatory system</keyword>
<evidence type="ECO:0000313" key="19">
    <source>
        <dbReference type="Proteomes" id="UP000078070"/>
    </source>
</evidence>
<dbReference type="SMART" id="SM00387">
    <property type="entry name" value="HATPase_c"/>
    <property type="match status" value="1"/>
</dbReference>
<dbReference type="AlphaFoldDB" id="A0A1A9EZS3"/>
<keyword evidence="14" id="KW-0175">Coiled coil</keyword>
<dbReference type="EMBL" id="CP015839">
    <property type="protein sequence ID" value="ANG63138.1"/>
    <property type="molecule type" value="Genomic_DNA"/>
</dbReference>
<dbReference type="InterPro" id="IPR004358">
    <property type="entry name" value="Sig_transdc_His_kin-like_C"/>
</dbReference>
<dbReference type="SMART" id="SM00091">
    <property type="entry name" value="PAS"/>
    <property type="match status" value="1"/>
</dbReference>
<evidence type="ECO:0000256" key="7">
    <source>
        <dbReference type="ARBA" id="ARBA00022692"/>
    </source>
</evidence>
<dbReference type="Proteomes" id="UP000078070">
    <property type="component" value="Chromosome"/>
</dbReference>
<feature type="coiled-coil region" evidence="14">
    <location>
        <begin position="438"/>
        <end position="469"/>
    </location>
</feature>
<dbReference type="InterPro" id="IPR000014">
    <property type="entry name" value="PAS"/>
</dbReference>
<keyword evidence="9" id="KW-0418">Kinase</keyword>
<dbReference type="Gene3D" id="3.30.450.20">
    <property type="entry name" value="PAS domain"/>
    <property type="match status" value="2"/>
</dbReference>
<dbReference type="SUPFAM" id="SSF55874">
    <property type="entry name" value="ATPase domain of HSP90 chaperone/DNA topoisomerase II/histidine kinase"/>
    <property type="match status" value="1"/>
</dbReference>
<dbReference type="CDD" id="cd00130">
    <property type="entry name" value="PAS"/>
    <property type="match status" value="1"/>
</dbReference>
<dbReference type="SMART" id="SM00388">
    <property type="entry name" value="HisKA"/>
    <property type="match status" value="1"/>
</dbReference>
<dbReference type="InterPro" id="IPR013767">
    <property type="entry name" value="PAS_fold"/>
</dbReference>
<dbReference type="Pfam" id="PF00989">
    <property type="entry name" value="PAS"/>
    <property type="match status" value="1"/>
</dbReference>
<evidence type="ECO:0000256" key="2">
    <source>
        <dbReference type="ARBA" id="ARBA00004651"/>
    </source>
</evidence>
<dbReference type="PANTHER" id="PTHR43065:SF42">
    <property type="entry name" value="TWO-COMPONENT SENSOR PPRA"/>
    <property type="match status" value="1"/>
</dbReference>
<protein>
    <recommendedName>
        <fullName evidence="3">histidine kinase</fullName>
        <ecNumber evidence="3">2.7.13.3</ecNumber>
    </recommendedName>
</protein>
<evidence type="ECO:0000256" key="13">
    <source>
        <dbReference type="ARBA" id="ARBA00023136"/>
    </source>
</evidence>
<dbReference type="GO" id="GO:0000155">
    <property type="term" value="F:phosphorelay sensor kinase activity"/>
    <property type="evidence" value="ECO:0007669"/>
    <property type="project" value="InterPro"/>
</dbReference>
<dbReference type="Pfam" id="PF02743">
    <property type="entry name" value="dCache_1"/>
    <property type="match status" value="1"/>
</dbReference>
<evidence type="ECO:0000259" key="17">
    <source>
        <dbReference type="PROSITE" id="PS50112"/>
    </source>
</evidence>
<comment type="catalytic activity">
    <reaction evidence="1">
        <text>ATP + protein L-histidine = ADP + protein N-phospho-L-histidine.</text>
        <dbReference type="EC" id="2.7.13.3"/>
    </reaction>
</comment>
<feature type="transmembrane region" description="Helical" evidence="15">
    <location>
        <begin position="279"/>
        <end position="297"/>
    </location>
</feature>
<dbReference type="CDD" id="cd00082">
    <property type="entry name" value="HisKA"/>
    <property type="match status" value="1"/>
</dbReference>
<dbReference type="PRINTS" id="PR00344">
    <property type="entry name" value="BCTRLSENSOR"/>
</dbReference>
<reference evidence="18 19" key="2">
    <citation type="journal article" date="2018" name="Int. J. Syst. Evol. Microbiol.">
        <title>Marinobacterium aestuarii sp. nov., a benzene-degrading marine bacterium isolated from estuary sediment.</title>
        <authorList>
            <person name="Bae S.S."/>
            <person name="Jung J."/>
            <person name="Chung D."/>
            <person name="Baek K."/>
        </authorList>
    </citation>
    <scope>NUCLEOTIDE SEQUENCE [LARGE SCALE GENOMIC DNA]</scope>
    <source>
        <strain evidence="18 19">ST58-10</strain>
    </source>
</reference>
<dbReference type="Gene3D" id="3.30.565.10">
    <property type="entry name" value="Histidine kinase-like ATPase, C-terminal domain"/>
    <property type="match status" value="1"/>
</dbReference>
<dbReference type="SUPFAM" id="SSF55785">
    <property type="entry name" value="PYP-like sensor domain (PAS domain)"/>
    <property type="match status" value="1"/>
</dbReference>
<feature type="domain" description="PAS" evidence="17">
    <location>
        <begin position="317"/>
        <end position="370"/>
    </location>
</feature>
<dbReference type="GO" id="GO:0005886">
    <property type="term" value="C:plasma membrane"/>
    <property type="evidence" value="ECO:0007669"/>
    <property type="project" value="UniProtKB-SubCell"/>
</dbReference>
<dbReference type="InterPro" id="IPR029151">
    <property type="entry name" value="Sensor-like_sf"/>
</dbReference>
<evidence type="ECO:0000256" key="4">
    <source>
        <dbReference type="ARBA" id="ARBA00022475"/>
    </source>
</evidence>
<dbReference type="Gene3D" id="1.10.287.130">
    <property type="match status" value="1"/>
</dbReference>
<evidence type="ECO:0000256" key="5">
    <source>
        <dbReference type="ARBA" id="ARBA00022553"/>
    </source>
</evidence>